<evidence type="ECO:0000313" key="1">
    <source>
        <dbReference type="EMBL" id="MCE0742846.1"/>
    </source>
</evidence>
<dbReference type="InterPro" id="IPR052534">
    <property type="entry name" value="Extracell_DNA_Util/SecSys_Comp"/>
</dbReference>
<dbReference type="PANTHER" id="PTHR40278">
    <property type="entry name" value="DNA UTILIZATION PROTEIN HOFN"/>
    <property type="match status" value="1"/>
</dbReference>
<sequence length="390" mass="43381">MLSSFVIEGVLKGGADVVGRDSILQEYPMNYKAGCADLLSWYKAQIFSFVDGASKNGPFGKRFYIVDGENHHNTGEISVDVYQGQTLVEKKIIPVEQFVNMVLKAQKRGRQSASVLVCVPPQNMLATEISLPHAAETDLHSIMTFEIERITPFSPQELFWSLKIIKKLTEAGKILVTLTYVPKRKIASLVEALEQHGVQVRALVASQDQNSVRPEDWLRVDMLRPKQKRVPVVSLCVAGCLFVLLGGLFWQQYHELSVTNKAISTLQPIVKKVQAVRSHYEELVSGPENLRRQIAGNHATAQTLRQLSEQIPDDTYLTALTIQGQHLEIQGISHSAARLLETLDRGGMLKDPVFDGPIVRSPDNAQDMFTLQAGFSDGKEGQVRAQRRGP</sequence>
<dbReference type="InterPro" id="IPR007813">
    <property type="entry name" value="PilN"/>
</dbReference>
<dbReference type="Gene3D" id="3.30.1490.300">
    <property type="match status" value="1"/>
</dbReference>
<dbReference type="Gene3D" id="3.30.420.40">
    <property type="match status" value="1"/>
</dbReference>
<dbReference type="RefSeq" id="WP_232876366.1">
    <property type="nucleotide sequence ID" value="NZ_JAJSOJ010000010.1"/>
</dbReference>
<gene>
    <name evidence="1" type="ORF">LWC05_02925</name>
</gene>
<dbReference type="EMBL" id="JAJSOJ010000010">
    <property type="protein sequence ID" value="MCE0742846.1"/>
    <property type="molecule type" value="Genomic_DNA"/>
</dbReference>
<accession>A0ABS8VSU9</accession>
<dbReference type="InterPro" id="IPR043129">
    <property type="entry name" value="ATPase_NBD"/>
</dbReference>
<organism evidence="1 2">
    <name type="scientific">Acetobacter sicerae</name>
    <dbReference type="NCBI Taxonomy" id="85325"/>
    <lineage>
        <taxon>Bacteria</taxon>
        <taxon>Pseudomonadati</taxon>
        <taxon>Pseudomonadota</taxon>
        <taxon>Alphaproteobacteria</taxon>
        <taxon>Acetobacterales</taxon>
        <taxon>Acetobacteraceae</taxon>
        <taxon>Acetobacter</taxon>
    </lineage>
</organism>
<keyword evidence="2" id="KW-1185">Reference proteome</keyword>
<dbReference type="SUPFAM" id="SSF53067">
    <property type="entry name" value="Actin-like ATPase domain"/>
    <property type="match status" value="1"/>
</dbReference>
<dbReference type="Proteomes" id="UP001521074">
    <property type="component" value="Unassembled WGS sequence"/>
</dbReference>
<comment type="caution">
    <text evidence="1">The sequence shown here is derived from an EMBL/GenBank/DDBJ whole genome shotgun (WGS) entry which is preliminary data.</text>
</comment>
<dbReference type="PANTHER" id="PTHR40278:SF1">
    <property type="entry name" value="DNA UTILIZATION PROTEIN HOFN"/>
    <property type="match status" value="1"/>
</dbReference>
<protein>
    <submittedName>
        <fullName evidence="1">PilN domain-containing protein</fullName>
    </submittedName>
</protein>
<dbReference type="Pfam" id="PF05137">
    <property type="entry name" value="PilN"/>
    <property type="match status" value="1"/>
</dbReference>
<reference evidence="1 2" key="1">
    <citation type="submission" date="2021-12" db="EMBL/GenBank/DDBJ databases">
        <title>Genome sequence of Acetobacter sicerae DmPark20a_162.</title>
        <authorList>
            <person name="Chaston J.M."/>
        </authorList>
    </citation>
    <scope>NUCLEOTIDE SEQUENCE [LARGE SCALE GENOMIC DNA]</scope>
    <source>
        <strain evidence="1 2">DmPark20a_162</strain>
    </source>
</reference>
<name>A0ABS8VSU9_9PROT</name>
<proteinExistence type="predicted"/>
<evidence type="ECO:0000313" key="2">
    <source>
        <dbReference type="Proteomes" id="UP001521074"/>
    </source>
</evidence>